<organism evidence="2">
    <name type="scientific">uncultured Armatimonadetes bacterium</name>
    <dbReference type="NCBI Taxonomy" id="157466"/>
    <lineage>
        <taxon>Bacteria</taxon>
        <taxon>Bacillati</taxon>
        <taxon>Armatimonadota</taxon>
        <taxon>environmental samples</taxon>
    </lineage>
</organism>
<evidence type="ECO:0000313" key="2">
    <source>
        <dbReference type="EMBL" id="CAA9240704.1"/>
    </source>
</evidence>
<proteinExistence type="predicted"/>
<feature type="compositionally biased region" description="Acidic residues" evidence="1">
    <location>
        <begin position="31"/>
        <end position="40"/>
    </location>
</feature>
<gene>
    <name evidence="2" type="ORF">AVDCRST_MAG63-1410</name>
</gene>
<reference evidence="2" key="1">
    <citation type="submission" date="2020-02" db="EMBL/GenBank/DDBJ databases">
        <authorList>
            <person name="Meier V. D."/>
        </authorList>
    </citation>
    <scope>NUCLEOTIDE SEQUENCE</scope>
    <source>
        <strain evidence="2">AVDCRST_MAG63</strain>
    </source>
</reference>
<feature type="compositionally biased region" description="Basic and acidic residues" evidence="1">
    <location>
        <begin position="1"/>
        <end position="18"/>
    </location>
</feature>
<name>A0A6J4I387_9BACT</name>
<sequence>MNPNDLRKWTEAQFEPRQKAAGFLVPPTADDVGENPEERK</sequence>
<dbReference type="EMBL" id="CADCTO010000185">
    <property type="protein sequence ID" value="CAA9240704.1"/>
    <property type="molecule type" value="Genomic_DNA"/>
</dbReference>
<evidence type="ECO:0000256" key="1">
    <source>
        <dbReference type="SAM" id="MobiDB-lite"/>
    </source>
</evidence>
<dbReference type="AlphaFoldDB" id="A0A6J4I387"/>
<protein>
    <submittedName>
        <fullName evidence="2">Uncharacterized protein</fullName>
    </submittedName>
</protein>
<accession>A0A6J4I387</accession>
<feature type="region of interest" description="Disordered" evidence="1">
    <location>
        <begin position="1"/>
        <end position="40"/>
    </location>
</feature>